<evidence type="ECO:0000313" key="3">
    <source>
        <dbReference type="Proteomes" id="UP000473531"/>
    </source>
</evidence>
<dbReference type="AlphaFoldDB" id="A0A6L7GF92"/>
<dbReference type="Proteomes" id="UP000473531">
    <property type="component" value="Unassembled WGS sequence"/>
</dbReference>
<sequence length="155" mass="16878">MMTMFSTRLIRALFGNERGSMVIETAIVAPVLLTLALGTFEAGTIISRQHELQTAASEGEIIALAAAQGAVTETTTIEAIIEKSMNLGEDQVTVTRFFRCNANETTVALRTDCGTDDVVSSYFNLTIKDRYDPSWTGFGIGKAIDYNVERTVQLS</sequence>
<feature type="domain" description="TadE-like" evidence="1">
    <location>
        <begin position="19"/>
        <end position="59"/>
    </location>
</feature>
<dbReference type="Pfam" id="PF07811">
    <property type="entry name" value="TadE"/>
    <property type="match status" value="1"/>
</dbReference>
<proteinExistence type="predicted"/>
<dbReference type="InterPro" id="IPR012495">
    <property type="entry name" value="TadE-like_dom"/>
</dbReference>
<keyword evidence="3" id="KW-1185">Reference proteome</keyword>
<evidence type="ECO:0000259" key="1">
    <source>
        <dbReference type="Pfam" id="PF07811"/>
    </source>
</evidence>
<reference evidence="2 3" key="1">
    <citation type="submission" date="2019-12" db="EMBL/GenBank/DDBJ databases">
        <title>Genomic-based taxomic classification of the family Erythrobacteraceae.</title>
        <authorList>
            <person name="Xu L."/>
        </authorList>
    </citation>
    <scope>NUCLEOTIDE SEQUENCE [LARGE SCALE GENOMIC DNA]</scope>
    <source>
        <strain evidence="2 3">KCTC 52259</strain>
    </source>
</reference>
<organism evidence="2 3">
    <name type="scientific">Allopontixanthobacter confluentis</name>
    <dbReference type="NCBI Taxonomy" id="1849021"/>
    <lineage>
        <taxon>Bacteria</taxon>
        <taxon>Pseudomonadati</taxon>
        <taxon>Pseudomonadota</taxon>
        <taxon>Alphaproteobacteria</taxon>
        <taxon>Sphingomonadales</taxon>
        <taxon>Erythrobacteraceae</taxon>
        <taxon>Allopontixanthobacter</taxon>
    </lineage>
</organism>
<gene>
    <name evidence="2" type="ORF">GRI44_05160</name>
</gene>
<dbReference type="OrthoDB" id="7409794at2"/>
<accession>A0A6L7GF92</accession>
<protein>
    <submittedName>
        <fullName evidence="2">Pilus assembly protein</fullName>
    </submittedName>
</protein>
<dbReference type="RefSeq" id="WP_160600336.1">
    <property type="nucleotide sequence ID" value="NZ_WTYU01000001.1"/>
</dbReference>
<evidence type="ECO:0000313" key="2">
    <source>
        <dbReference type="EMBL" id="MXP14136.1"/>
    </source>
</evidence>
<dbReference type="EMBL" id="WTYU01000001">
    <property type="protein sequence ID" value="MXP14136.1"/>
    <property type="molecule type" value="Genomic_DNA"/>
</dbReference>
<comment type="caution">
    <text evidence="2">The sequence shown here is derived from an EMBL/GenBank/DDBJ whole genome shotgun (WGS) entry which is preliminary data.</text>
</comment>
<name>A0A6L7GF92_9SPHN</name>